<reference evidence="2 3" key="1">
    <citation type="submission" date="2024-10" db="EMBL/GenBank/DDBJ databases">
        <authorList>
            <person name="Kim D."/>
        </authorList>
    </citation>
    <scope>NUCLEOTIDE SEQUENCE [LARGE SCALE GENOMIC DNA]</scope>
    <source>
        <strain evidence="2">BH-2024</strain>
    </source>
</reference>
<protein>
    <submittedName>
        <fullName evidence="2">Uncharacterized protein</fullName>
    </submittedName>
</protein>
<feature type="compositionally biased region" description="Basic and acidic residues" evidence="1">
    <location>
        <begin position="110"/>
        <end position="120"/>
    </location>
</feature>
<evidence type="ECO:0000313" key="2">
    <source>
        <dbReference type="EMBL" id="KAL3074065.1"/>
    </source>
</evidence>
<comment type="caution">
    <text evidence="2">The sequence shown here is derived from an EMBL/GenBank/DDBJ whole genome shotgun (WGS) entry which is preliminary data.</text>
</comment>
<feature type="region of interest" description="Disordered" evidence="1">
    <location>
        <begin position="110"/>
        <end position="129"/>
    </location>
</feature>
<evidence type="ECO:0000313" key="3">
    <source>
        <dbReference type="Proteomes" id="UP001620626"/>
    </source>
</evidence>
<proteinExistence type="predicted"/>
<dbReference type="AlphaFoldDB" id="A0ABD2I968"/>
<keyword evidence="3" id="KW-1185">Reference proteome</keyword>
<evidence type="ECO:0000256" key="1">
    <source>
        <dbReference type="SAM" id="MobiDB-lite"/>
    </source>
</evidence>
<gene>
    <name evidence="2" type="ORF">niasHT_033273</name>
</gene>
<organism evidence="2 3">
    <name type="scientific">Heterodera trifolii</name>
    <dbReference type="NCBI Taxonomy" id="157864"/>
    <lineage>
        <taxon>Eukaryota</taxon>
        <taxon>Metazoa</taxon>
        <taxon>Ecdysozoa</taxon>
        <taxon>Nematoda</taxon>
        <taxon>Chromadorea</taxon>
        <taxon>Rhabditida</taxon>
        <taxon>Tylenchina</taxon>
        <taxon>Tylenchomorpha</taxon>
        <taxon>Tylenchoidea</taxon>
        <taxon>Heteroderidae</taxon>
        <taxon>Heteroderinae</taxon>
        <taxon>Heterodera</taxon>
    </lineage>
</organism>
<dbReference type="Proteomes" id="UP001620626">
    <property type="component" value="Unassembled WGS sequence"/>
</dbReference>
<accession>A0ABD2I968</accession>
<name>A0ABD2I968_9BILA</name>
<sequence length="129" mass="15212">MFRYKNMLKNKVRAFIEKANKSLPTLQEEFVKISAVRMKKFVNNVQKLRNQLRPEFLSILENEEDMPELTTTFIENELKNAITKFLKQMIGIEQLEAMEKEIPKAFRIRREDTSLTKEPENMASSAENV</sequence>
<dbReference type="EMBL" id="JBICBT010001298">
    <property type="protein sequence ID" value="KAL3074065.1"/>
    <property type="molecule type" value="Genomic_DNA"/>
</dbReference>